<comment type="caution">
    <text evidence="2">The sequence shown here is derived from an EMBL/GenBank/DDBJ whole genome shotgun (WGS) entry which is preliminary data.</text>
</comment>
<proteinExistence type="predicted"/>
<evidence type="ECO:0000313" key="3">
    <source>
        <dbReference type="Proteomes" id="UP001519064"/>
    </source>
</evidence>
<protein>
    <submittedName>
        <fullName evidence="2">Uncharacterized protein</fullName>
    </submittedName>
</protein>
<evidence type="ECO:0000256" key="1">
    <source>
        <dbReference type="SAM" id="MobiDB-lite"/>
    </source>
</evidence>
<reference evidence="2 3" key="1">
    <citation type="submission" date="2020-11" db="EMBL/GenBank/DDBJ databases">
        <title>Streptomyces spirodelae sp. nov., isolated from duckweed.</title>
        <authorList>
            <person name="Saimee Y."/>
            <person name="Duangmal K."/>
        </authorList>
    </citation>
    <scope>NUCLEOTIDE SEQUENCE [LARGE SCALE GENOMIC DNA]</scope>
    <source>
        <strain evidence="2 3">S16-07</strain>
    </source>
</reference>
<name>A0ABS3XMD8_9ACTN</name>
<keyword evidence="3" id="KW-1185">Reference proteome</keyword>
<feature type="region of interest" description="Disordered" evidence="1">
    <location>
        <begin position="101"/>
        <end position="122"/>
    </location>
</feature>
<organism evidence="2 3">
    <name type="scientific">Streptomyces oryzae</name>
    <dbReference type="NCBI Taxonomy" id="1434886"/>
    <lineage>
        <taxon>Bacteria</taxon>
        <taxon>Bacillati</taxon>
        <taxon>Actinomycetota</taxon>
        <taxon>Actinomycetes</taxon>
        <taxon>Kitasatosporales</taxon>
        <taxon>Streptomycetaceae</taxon>
        <taxon>Streptomyces</taxon>
    </lineage>
</organism>
<sequence>MPSPELRLLPWASDNGNPCYLNGSADSAMAMYADEVEEAQLEDGDDALKWAVQVLDEVEVNTEDDDRTKALKVAAAALSNALRVADSRGARLPGYESSEITCDARGRDDDDGNPRLPAEAFR</sequence>
<evidence type="ECO:0000313" key="2">
    <source>
        <dbReference type="EMBL" id="MBO8196206.1"/>
    </source>
</evidence>
<dbReference type="EMBL" id="JADKMA010000266">
    <property type="protein sequence ID" value="MBO8196206.1"/>
    <property type="molecule type" value="Genomic_DNA"/>
</dbReference>
<accession>A0ABS3XMD8</accession>
<dbReference type="Proteomes" id="UP001519064">
    <property type="component" value="Unassembled WGS sequence"/>
</dbReference>
<gene>
    <name evidence="2" type="ORF">ITI46_31870</name>
</gene>